<accession>A0AAI9TPV2</accession>
<dbReference type="PANTHER" id="PTHR47634:SF9">
    <property type="entry name" value="PROTEIN KINASE DOMAIN-CONTAINING PROTEIN-RELATED"/>
    <property type="match status" value="1"/>
</dbReference>
<dbReference type="Proteomes" id="UP001227192">
    <property type="component" value="Unassembled WGS sequence"/>
</dbReference>
<gene>
    <name evidence="9" type="ORF">VN97_g2812</name>
</gene>
<evidence type="ECO:0000256" key="8">
    <source>
        <dbReference type="ARBA" id="ARBA00048679"/>
    </source>
</evidence>
<dbReference type="GO" id="GO:0004674">
    <property type="term" value="F:protein serine/threonine kinase activity"/>
    <property type="evidence" value="ECO:0007669"/>
    <property type="project" value="UniProtKB-KW"/>
</dbReference>
<comment type="caution">
    <text evidence="9">The sequence shown here is derived from an EMBL/GenBank/DDBJ whole genome shotgun (WGS) entry which is preliminary data.</text>
</comment>
<dbReference type="AlphaFoldDB" id="A0AAI9TPV2"/>
<comment type="catalytic activity">
    <reaction evidence="8">
        <text>L-seryl-[protein] + ATP = O-phospho-L-seryl-[protein] + ADP + H(+)</text>
        <dbReference type="Rhea" id="RHEA:17989"/>
        <dbReference type="Rhea" id="RHEA-COMP:9863"/>
        <dbReference type="Rhea" id="RHEA-COMP:11604"/>
        <dbReference type="ChEBI" id="CHEBI:15378"/>
        <dbReference type="ChEBI" id="CHEBI:29999"/>
        <dbReference type="ChEBI" id="CHEBI:30616"/>
        <dbReference type="ChEBI" id="CHEBI:83421"/>
        <dbReference type="ChEBI" id="CHEBI:456216"/>
        <dbReference type="EC" id="2.7.11.1"/>
    </reaction>
</comment>
<keyword evidence="4" id="KW-0547">Nucleotide-binding</keyword>
<sequence length="134" mass="15486">MVERQVKINLNTIINLLHAQYGYNHEMGHKGVSKASLPCHVFSTSGFETVRPSEVLDEERFEQFKRGQYYPANIGDVIISKYQIIGKLGFGTTSTVWLARDLKDHQYVTLKIYTRDQGNQEEFQIYKQLNLGRS</sequence>
<dbReference type="EMBL" id="LACB01000056">
    <property type="protein sequence ID" value="KAJ9490474.1"/>
    <property type="molecule type" value="Genomic_DNA"/>
</dbReference>
<dbReference type="SUPFAM" id="SSF56112">
    <property type="entry name" value="Protein kinase-like (PK-like)"/>
    <property type="match status" value="1"/>
</dbReference>
<dbReference type="GO" id="GO:0050684">
    <property type="term" value="P:regulation of mRNA processing"/>
    <property type="evidence" value="ECO:0007669"/>
    <property type="project" value="TreeGrafter"/>
</dbReference>
<dbReference type="EC" id="2.7.11.1" evidence="1"/>
<dbReference type="GO" id="GO:0005524">
    <property type="term" value="F:ATP binding"/>
    <property type="evidence" value="ECO:0007669"/>
    <property type="project" value="UniProtKB-KW"/>
</dbReference>
<evidence type="ECO:0000256" key="4">
    <source>
        <dbReference type="ARBA" id="ARBA00022741"/>
    </source>
</evidence>
<reference evidence="9" key="1">
    <citation type="submission" date="2015-06" db="EMBL/GenBank/DDBJ databases">
        <authorList>
            <person name="Nguyen H."/>
        </authorList>
    </citation>
    <scope>NUCLEOTIDE SEQUENCE</scope>
    <source>
        <strain evidence="9">DAOM 180753</strain>
    </source>
</reference>
<reference evidence="9" key="2">
    <citation type="journal article" date="2016" name="Fungal Biol.">
        <title>Ochratoxin A production by Penicillium thymicola.</title>
        <authorList>
            <person name="Nguyen H.D.T."/>
            <person name="McMullin D.R."/>
            <person name="Ponomareva E."/>
            <person name="Riley R."/>
            <person name="Pomraning K.R."/>
            <person name="Baker S.E."/>
            <person name="Seifert K.A."/>
        </authorList>
    </citation>
    <scope>NUCLEOTIDE SEQUENCE</scope>
    <source>
        <strain evidence="9">DAOM 180753</strain>
    </source>
</reference>
<evidence type="ECO:0000256" key="2">
    <source>
        <dbReference type="ARBA" id="ARBA00022527"/>
    </source>
</evidence>
<evidence type="ECO:0000256" key="6">
    <source>
        <dbReference type="ARBA" id="ARBA00022840"/>
    </source>
</evidence>
<evidence type="ECO:0000313" key="9">
    <source>
        <dbReference type="EMBL" id="KAJ9490474.1"/>
    </source>
</evidence>
<keyword evidence="2" id="KW-0723">Serine/threonine-protein kinase</keyword>
<keyword evidence="5" id="KW-0418">Kinase</keyword>
<proteinExistence type="predicted"/>
<name>A0AAI9TPV2_PENTH</name>
<evidence type="ECO:0000256" key="1">
    <source>
        <dbReference type="ARBA" id="ARBA00012513"/>
    </source>
</evidence>
<keyword evidence="6" id="KW-0067">ATP-binding</keyword>
<comment type="catalytic activity">
    <reaction evidence="7">
        <text>L-threonyl-[protein] + ATP = O-phospho-L-threonyl-[protein] + ADP + H(+)</text>
        <dbReference type="Rhea" id="RHEA:46608"/>
        <dbReference type="Rhea" id="RHEA-COMP:11060"/>
        <dbReference type="Rhea" id="RHEA-COMP:11605"/>
        <dbReference type="ChEBI" id="CHEBI:15378"/>
        <dbReference type="ChEBI" id="CHEBI:30013"/>
        <dbReference type="ChEBI" id="CHEBI:30616"/>
        <dbReference type="ChEBI" id="CHEBI:61977"/>
        <dbReference type="ChEBI" id="CHEBI:456216"/>
        <dbReference type="EC" id="2.7.11.1"/>
    </reaction>
</comment>
<dbReference type="InterPro" id="IPR051334">
    <property type="entry name" value="SRPK"/>
</dbReference>
<keyword evidence="10" id="KW-1185">Reference proteome</keyword>
<organism evidence="9 10">
    <name type="scientific">Penicillium thymicola</name>
    <dbReference type="NCBI Taxonomy" id="293382"/>
    <lineage>
        <taxon>Eukaryota</taxon>
        <taxon>Fungi</taxon>
        <taxon>Dikarya</taxon>
        <taxon>Ascomycota</taxon>
        <taxon>Pezizomycotina</taxon>
        <taxon>Eurotiomycetes</taxon>
        <taxon>Eurotiomycetidae</taxon>
        <taxon>Eurotiales</taxon>
        <taxon>Aspergillaceae</taxon>
        <taxon>Penicillium</taxon>
    </lineage>
</organism>
<dbReference type="Gene3D" id="3.30.200.20">
    <property type="entry name" value="Phosphorylase Kinase, domain 1"/>
    <property type="match status" value="1"/>
</dbReference>
<evidence type="ECO:0000256" key="7">
    <source>
        <dbReference type="ARBA" id="ARBA00047899"/>
    </source>
</evidence>
<evidence type="ECO:0000313" key="10">
    <source>
        <dbReference type="Proteomes" id="UP001227192"/>
    </source>
</evidence>
<protein>
    <recommendedName>
        <fullName evidence="1">non-specific serine/threonine protein kinase</fullName>
        <ecNumber evidence="1">2.7.11.1</ecNumber>
    </recommendedName>
</protein>
<dbReference type="InterPro" id="IPR011009">
    <property type="entry name" value="Kinase-like_dom_sf"/>
</dbReference>
<evidence type="ECO:0000256" key="5">
    <source>
        <dbReference type="ARBA" id="ARBA00022777"/>
    </source>
</evidence>
<evidence type="ECO:0000256" key="3">
    <source>
        <dbReference type="ARBA" id="ARBA00022679"/>
    </source>
</evidence>
<dbReference type="GO" id="GO:0000245">
    <property type="term" value="P:spliceosomal complex assembly"/>
    <property type="evidence" value="ECO:0007669"/>
    <property type="project" value="TreeGrafter"/>
</dbReference>
<dbReference type="PANTHER" id="PTHR47634">
    <property type="entry name" value="PROTEIN KINASE DOMAIN-CONTAINING PROTEIN-RELATED"/>
    <property type="match status" value="1"/>
</dbReference>
<keyword evidence="3" id="KW-0808">Transferase</keyword>